<accession>A0A9W9ZIB1</accession>
<reference evidence="1" key="1">
    <citation type="submission" date="2023-01" db="EMBL/GenBank/DDBJ databases">
        <title>Genome assembly of the deep-sea coral Lophelia pertusa.</title>
        <authorList>
            <person name="Herrera S."/>
            <person name="Cordes E."/>
        </authorList>
    </citation>
    <scope>NUCLEOTIDE SEQUENCE</scope>
    <source>
        <strain evidence="1">USNM1676648</strain>
        <tissue evidence="1">Polyp</tissue>
    </source>
</reference>
<comment type="caution">
    <text evidence="1">The sequence shown here is derived from an EMBL/GenBank/DDBJ whole genome shotgun (WGS) entry which is preliminary data.</text>
</comment>
<dbReference type="EMBL" id="MU825976">
    <property type="protein sequence ID" value="KAJ7381880.1"/>
    <property type="molecule type" value="Genomic_DNA"/>
</dbReference>
<dbReference type="OrthoDB" id="6159161at2759"/>
<name>A0A9W9ZIB1_9CNID</name>
<evidence type="ECO:0000313" key="1">
    <source>
        <dbReference type="EMBL" id="KAJ7381880.1"/>
    </source>
</evidence>
<evidence type="ECO:0000313" key="2">
    <source>
        <dbReference type="Proteomes" id="UP001163046"/>
    </source>
</evidence>
<sequence length="171" mass="19605">MSETLTAAGAGNSAANEDSLSRKNMLCTTKHYHSYNMCLQIWQREDKEHFYQQLQGVIGKAPRRGMLILMEDINAKVGSKNNGEFRMKLTARRIVGGRRSEKIQHSEIEGHGGNRFAALAEEEVHGEDVDIMWQHCKDTFTDTCKEVLGYRQSKRKEWISEDTWKGIEGER</sequence>
<keyword evidence="2" id="KW-1185">Reference proteome</keyword>
<organism evidence="1 2">
    <name type="scientific">Desmophyllum pertusum</name>
    <dbReference type="NCBI Taxonomy" id="174260"/>
    <lineage>
        <taxon>Eukaryota</taxon>
        <taxon>Metazoa</taxon>
        <taxon>Cnidaria</taxon>
        <taxon>Anthozoa</taxon>
        <taxon>Hexacorallia</taxon>
        <taxon>Scleractinia</taxon>
        <taxon>Caryophylliina</taxon>
        <taxon>Caryophylliidae</taxon>
        <taxon>Desmophyllum</taxon>
    </lineage>
</organism>
<protein>
    <submittedName>
        <fullName evidence="1">Uncharacterized protein</fullName>
    </submittedName>
</protein>
<proteinExistence type="predicted"/>
<gene>
    <name evidence="1" type="ORF">OS493_038544</name>
</gene>
<dbReference type="Proteomes" id="UP001163046">
    <property type="component" value="Unassembled WGS sequence"/>
</dbReference>
<dbReference type="AlphaFoldDB" id="A0A9W9ZIB1"/>